<keyword evidence="1" id="KW-0472">Membrane</keyword>
<evidence type="ECO:0000313" key="3">
    <source>
        <dbReference type="Proteomes" id="UP001190700"/>
    </source>
</evidence>
<keyword evidence="1" id="KW-0812">Transmembrane</keyword>
<keyword evidence="3" id="KW-1185">Reference proteome</keyword>
<proteinExistence type="predicted"/>
<evidence type="ECO:0000313" key="2">
    <source>
        <dbReference type="EMBL" id="KAK3232981.1"/>
    </source>
</evidence>
<sequence length="303" mass="33245">MVNIQSLLTFTHLVRHPLARARTRAIVQKLPRNAKRNSIQCKITPANGVSEPSGNSVNRGGIAQAKPEIAGFKDEERAVVRSVEAALGQSLPNAFFFTESAELWTGRTAMTGIVCCAVVDAWTQKGILQQLGFSTPNPTLLTGLLLSLGSSLTLATVWTWTLYYSGKMKVGEVRQYCGFLGIDAEMIECVRTEQADWLPLGLFDVSDATPLSRITEANLKSVSQDSNEPALLDQQKIREAPLYWIPEDEVDRITTAEDLKEAQDFELLGARCAMIGFLVTLIIEAATGNGLVSQFMLYADYLN</sequence>
<feature type="transmembrane region" description="Helical" evidence="1">
    <location>
        <begin position="140"/>
        <end position="164"/>
    </location>
</feature>
<reference evidence="2 3" key="1">
    <citation type="journal article" date="2015" name="Genome Biol. Evol.">
        <title>Comparative Genomics of a Bacterivorous Green Alga Reveals Evolutionary Causalities and Consequences of Phago-Mixotrophic Mode of Nutrition.</title>
        <authorList>
            <person name="Burns J.A."/>
            <person name="Paasch A."/>
            <person name="Narechania A."/>
            <person name="Kim E."/>
        </authorList>
    </citation>
    <scope>NUCLEOTIDE SEQUENCE [LARGE SCALE GENOMIC DNA]</scope>
    <source>
        <strain evidence="2 3">PLY_AMNH</strain>
    </source>
</reference>
<comment type="caution">
    <text evidence="2">The sequence shown here is derived from an EMBL/GenBank/DDBJ whole genome shotgun (WGS) entry which is preliminary data.</text>
</comment>
<organism evidence="2 3">
    <name type="scientific">Cymbomonas tetramitiformis</name>
    <dbReference type="NCBI Taxonomy" id="36881"/>
    <lineage>
        <taxon>Eukaryota</taxon>
        <taxon>Viridiplantae</taxon>
        <taxon>Chlorophyta</taxon>
        <taxon>Pyramimonadophyceae</taxon>
        <taxon>Pyramimonadales</taxon>
        <taxon>Pyramimonadaceae</taxon>
        <taxon>Cymbomonas</taxon>
    </lineage>
</organism>
<dbReference type="Gene3D" id="1.10.3460.10">
    <property type="entry name" value="Chlorophyll a/b binding protein domain"/>
    <property type="match status" value="1"/>
</dbReference>
<dbReference type="EMBL" id="LGRX02035829">
    <property type="protein sequence ID" value="KAK3232981.1"/>
    <property type="molecule type" value="Genomic_DNA"/>
</dbReference>
<gene>
    <name evidence="2" type="ORF">CYMTET_56698</name>
</gene>
<dbReference type="SUPFAM" id="SSF103511">
    <property type="entry name" value="Chlorophyll a-b binding protein"/>
    <property type="match status" value="1"/>
</dbReference>
<keyword evidence="1" id="KW-1133">Transmembrane helix</keyword>
<protein>
    <submittedName>
        <fullName evidence="2">Uncharacterized protein</fullName>
    </submittedName>
</protein>
<dbReference type="Proteomes" id="UP001190700">
    <property type="component" value="Unassembled WGS sequence"/>
</dbReference>
<accession>A0AAE0BAT3</accession>
<evidence type="ECO:0000256" key="1">
    <source>
        <dbReference type="SAM" id="Phobius"/>
    </source>
</evidence>
<name>A0AAE0BAT3_9CHLO</name>
<dbReference type="AlphaFoldDB" id="A0AAE0BAT3"/>